<gene>
    <name evidence="3" type="ORF">ABID16_003767</name>
</gene>
<dbReference type="EC" id="2.7.11.1" evidence="3"/>
<keyword evidence="4" id="KW-1185">Reference proteome</keyword>
<proteinExistence type="predicted"/>
<name>A0ABV2J477_9HYPH</name>
<dbReference type="EMBL" id="JBEPMB010000007">
    <property type="protein sequence ID" value="MET3615423.1"/>
    <property type="molecule type" value="Genomic_DNA"/>
</dbReference>
<dbReference type="InterPro" id="IPR025240">
    <property type="entry name" value="DUF4189"/>
</dbReference>
<dbReference type="Proteomes" id="UP001549047">
    <property type="component" value="Unassembled WGS sequence"/>
</dbReference>
<dbReference type="GO" id="GO:0004674">
    <property type="term" value="F:protein serine/threonine kinase activity"/>
    <property type="evidence" value="ECO:0007669"/>
    <property type="project" value="UniProtKB-EC"/>
</dbReference>
<sequence>MSKFHIAAFLASAVLASSFGAADARADNYGAIAYSPRTGAVGWSYDHPSRRRAERVAMGNCRGYADDCRIATYFSNACGAVARARNGGWGADWGDDRESAESNALDACYNHGDGCRVVRWACTSR</sequence>
<keyword evidence="3" id="KW-0418">Kinase</keyword>
<comment type="caution">
    <text evidence="3">The sequence shown here is derived from an EMBL/GenBank/DDBJ whole genome shotgun (WGS) entry which is preliminary data.</text>
</comment>
<feature type="signal peptide" evidence="1">
    <location>
        <begin position="1"/>
        <end position="26"/>
    </location>
</feature>
<dbReference type="RefSeq" id="WP_354557900.1">
    <property type="nucleotide sequence ID" value="NZ_JBEPMB010000007.1"/>
</dbReference>
<dbReference type="Pfam" id="PF13827">
    <property type="entry name" value="DUF4189"/>
    <property type="match status" value="1"/>
</dbReference>
<organism evidence="3 4">
    <name type="scientific">Rhizobium aquaticum</name>
    <dbReference type="NCBI Taxonomy" id="1549636"/>
    <lineage>
        <taxon>Bacteria</taxon>
        <taxon>Pseudomonadati</taxon>
        <taxon>Pseudomonadota</taxon>
        <taxon>Alphaproteobacteria</taxon>
        <taxon>Hyphomicrobiales</taxon>
        <taxon>Rhizobiaceae</taxon>
        <taxon>Rhizobium/Agrobacterium group</taxon>
        <taxon>Rhizobium</taxon>
    </lineage>
</organism>
<evidence type="ECO:0000313" key="3">
    <source>
        <dbReference type="EMBL" id="MET3615423.1"/>
    </source>
</evidence>
<keyword evidence="1" id="KW-0732">Signal</keyword>
<protein>
    <submittedName>
        <fullName evidence="3">Serine/threonine-protein kinase</fullName>
        <ecNumber evidence="3">2.7.11.1</ecNumber>
    </submittedName>
</protein>
<keyword evidence="3" id="KW-0808">Transferase</keyword>
<feature type="chain" id="PRO_5045453861" evidence="1">
    <location>
        <begin position="27"/>
        <end position="125"/>
    </location>
</feature>
<feature type="domain" description="DUF4189" evidence="2">
    <location>
        <begin position="29"/>
        <end position="122"/>
    </location>
</feature>
<evidence type="ECO:0000256" key="1">
    <source>
        <dbReference type="SAM" id="SignalP"/>
    </source>
</evidence>
<evidence type="ECO:0000313" key="4">
    <source>
        <dbReference type="Proteomes" id="UP001549047"/>
    </source>
</evidence>
<evidence type="ECO:0000259" key="2">
    <source>
        <dbReference type="Pfam" id="PF13827"/>
    </source>
</evidence>
<reference evidence="3 4" key="1">
    <citation type="submission" date="2024-06" db="EMBL/GenBank/DDBJ databases">
        <title>Genomic Encyclopedia of Type Strains, Phase IV (KMG-IV): sequencing the most valuable type-strain genomes for metagenomic binning, comparative biology and taxonomic classification.</title>
        <authorList>
            <person name="Goeker M."/>
        </authorList>
    </citation>
    <scope>NUCLEOTIDE SEQUENCE [LARGE SCALE GENOMIC DNA]</scope>
    <source>
        <strain evidence="3 4">DSM 29780</strain>
    </source>
</reference>
<accession>A0ABV2J477</accession>